<dbReference type="PANTHER" id="PTHR43471">
    <property type="entry name" value="ABC TRANSPORTER PERMEASE"/>
    <property type="match status" value="1"/>
</dbReference>
<keyword evidence="3" id="KW-1185">Reference proteome</keyword>
<feature type="transmembrane region" description="Helical" evidence="1">
    <location>
        <begin position="178"/>
        <end position="202"/>
    </location>
</feature>
<gene>
    <name evidence="2" type="ORF">B0I08_11153</name>
</gene>
<organism evidence="2 3">
    <name type="scientific">Glaciihabitans tibetensis</name>
    <dbReference type="NCBI Taxonomy" id="1266600"/>
    <lineage>
        <taxon>Bacteria</taxon>
        <taxon>Bacillati</taxon>
        <taxon>Actinomycetota</taxon>
        <taxon>Actinomycetes</taxon>
        <taxon>Micrococcales</taxon>
        <taxon>Microbacteriaceae</taxon>
        <taxon>Glaciihabitans</taxon>
    </lineage>
</organism>
<feature type="transmembrane region" description="Helical" evidence="1">
    <location>
        <begin position="62"/>
        <end position="81"/>
    </location>
</feature>
<keyword evidence="1" id="KW-0472">Membrane</keyword>
<proteinExistence type="predicted"/>
<reference evidence="2 3" key="1">
    <citation type="submission" date="2018-03" db="EMBL/GenBank/DDBJ databases">
        <title>Genomic Encyclopedia of Type Strains, Phase III (KMG-III): the genomes of soil and plant-associated and newly described type strains.</title>
        <authorList>
            <person name="Whitman W."/>
        </authorList>
    </citation>
    <scope>NUCLEOTIDE SEQUENCE [LARGE SCALE GENOMIC DNA]</scope>
    <source>
        <strain evidence="2 3">CGMCC 1.12484</strain>
    </source>
</reference>
<feature type="transmembrane region" description="Helical" evidence="1">
    <location>
        <begin position="114"/>
        <end position="136"/>
    </location>
</feature>
<evidence type="ECO:0000256" key="1">
    <source>
        <dbReference type="SAM" id="Phobius"/>
    </source>
</evidence>
<evidence type="ECO:0000313" key="2">
    <source>
        <dbReference type="EMBL" id="PRY65035.1"/>
    </source>
</evidence>
<evidence type="ECO:0000313" key="3">
    <source>
        <dbReference type="Proteomes" id="UP000237983"/>
    </source>
</evidence>
<dbReference type="Proteomes" id="UP000237983">
    <property type="component" value="Unassembled WGS sequence"/>
</dbReference>
<sequence length="355" mass="36724">MNAFLSGTQVILSLELRQRVRGTAWYVLLGIFVVLVAIVTILLSIALTGFGVMGSGDAGGNIYSAIIYFVLLLGTLVAPALSGNAINGDRDAGTLATTQVTLVTTGQIVVGKFLAAWITALAFLAASVPFLIYAWLVGGLSVTSIVVSIVVLAIELGIVAAIGVGLSGIITRPLISIVATYLAVATLSVGTLIAFSLGGFAVQSTVVSTSSYGMTYSDSGEPLGCSPATTSTYETPRFDYLWGILVANPYVVLADAVPTSYDQAGNPQDLFGYIKYGVRTAQVTPDLTVEYDECTEGVGGYMDQGPTAQETIDSTVPGWFVGLAIQTLLGAGALVGAWARTRTPAGKLPTGSRIA</sequence>
<dbReference type="RefSeq" id="WP_181243457.1">
    <property type="nucleotide sequence ID" value="NZ_PVTL01000011.1"/>
</dbReference>
<comment type="caution">
    <text evidence="2">The sequence shown here is derived from an EMBL/GenBank/DDBJ whole genome shotgun (WGS) entry which is preliminary data.</text>
</comment>
<dbReference type="EMBL" id="PVTL01000011">
    <property type="protein sequence ID" value="PRY65035.1"/>
    <property type="molecule type" value="Genomic_DNA"/>
</dbReference>
<feature type="transmembrane region" description="Helical" evidence="1">
    <location>
        <begin position="319"/>
        <end position="339"/>
    </location>
</feature>
<protein>
    <submittedName>
        <fullName evidence="2">ABC-type transport system involved in multi-copper enzyme maturation permease subunit</fullName>
    </submittedName>
</protein>
<feature type="transmembrane region" description="Helical" evidence="1">
    <location>
        <begin position="24"/>
        <end position="50"/>
    </location>
</feature>
<feature type="transmembrane region" description="Helical" evidence="1">
    <location>
        <begin position="142"/>
        <end position="166"/>
    </location>
</feature>
<keyword evidence="1" id="KW-1133">Transmembrane helix</keyword>
<keyword evidence="1" id="KW-0812">Transmembrane</keyword>
<name>A0A2T0V4C8_9MICO</name>
<dbReference type="PANTHER" id="PTHR43471:SF12">
    <property type="entry name" value="HYPOTHETICAL MEMBRANE PROTEIN, CONSERVED"/>
    <property type="match status" value="1"/>
</dbReference>
<dbReference type="AlphaFoldDB" id="A0A2T0V4C8"/>
<accession>A0A2T0V4C8</accession>